<dbReference type="Pfam" id="PF19461">
    <property type="entry name" value="DUF5998"/>
    <property type="match status" value="1"/>
</dbReference>
<dbReference type="InterPro" id="IPR046040">
    <property type="entry name" value="DUF5998"/>
</dbReference>
<name>A0A7Z0D2Y8_9MICO</name>
<proteinExistence type="predicted"/>
<evidence type="ECO:0000313" key="1">
    <source>
        <dbReference type="EMBL" id="NYI67917.1"/>
    </source>
</evidence>
<dbReference type="EMBL" id="JACBZP010000001">
    <property type="protein sequence ID" value="NYI67917.1"/>
    <property type="molecule type" value="Genomic_DNA"/>
</dbReference>
<comment type="caution">
    <text evidence="1">The sequence shown here is derived from an EMBL/GenBank/DDBJ whole genome shotgun (WGS) entry which is preliminary data.</text>
</comment>
<dbReference type="AlphaFoldDB" id="A0A7Z0D2Y8"/>
<reference evidence="1 2" key="1">
    <citation type="submission" date="2020-07" db="EMBL/GenBank/DDBJ databases">
        <title>Sequencing the genomes of 1000 actinobacteria strains.</title>
        <authorList>
            <person name="Klenk H.-P."/>
        </authorList>
    </citation>
    <scope>NUCLEOTIDE SEQUENCE [LARGE SCALE GENOMIC DNA]</scope>
    <source>
        <strain evidence="1 2">DSM 26341</strain>
    </source>
</reference>
<organism evidence="1 2">
    <name type="scientific">Spelaeicoccus albus</name>
    <dbReference type="NCBI Taxonomy" id="1280376"/>
    <lineage>
        <taxon>Bacteria</taxon>
        <taxon>Bacillati</taxon>
        <taxon>Actinomycetota</taxon>
        <taxon>Actinomycetes</taxon>
        <taxon>Micrococcales</taxon>
        <taxon>Brevibacteriaceae</taxon>
        <taxon>Spelaeicoccus</taxon>
    </lineage>
</organism>
<evidence type="ECO:0000313" key="2">
    <source>
        <dbReference type="Proteomes" id="UP000539111"/>
    </source>
</evidence>
<protein>
    <recommendedName>
        <fullName evidence="3">Phosphodiesterase</fullName>
    </recommendedName>
</protein>
<evidence type="ECO:0008006" key="3">
    <source>
        <dbReference type="Google" id="ProtNLM"/>
    </source>
</evidence>
<dbReference type="RefSeq" id="WP_179428238.1">
    <property type="nucleotide sequence ID" value="NZ_JACBZP010000001.1"/>
</dbReference>
<accession>A0A7Z0D2Y8</accession>
<keyword evidence="2" id="KW-1185">Reference proteome</keyword>
<gene>
    <name evidence="1" type="ORF">BJY26_002223</name>
</gene>
<dbReference type="Proteomes" id="UP000539111">
    <property type="component" value="Unassembled WGS sequence"/>
</dbReference>
<sequence>MSVNPAAQAEAVPSDVLADLQSAGYYPDLAARVLSDALFGEPVKSHLVHVETHFDLDEVHRHITILLVTPTRLVLGHIDDDSGASETGPAVAQATTEDIDLEHVRTVMIGYVFDSPERYRPGQAPRDVTVTIAWGAVSRIEMRPDGCSDPNCDADHGYVGVSGSEDLALRVTADAEGQDAVDRTLAFGLTLRAAAQRARRA</sequence>